<evidence type="ECO:0000256" key="5">
    <source>
        <dbReference type="ARBA" id="ARBA00022741"/>
    </source>
</evidence>
<dbReference type="PANTHER" id="PTHR21299:SF1">
    <property type="entry name" value="PANTOATE--BETA-ALANINE LIGASE"/>
    <property type="match status" value="1"/>
</dbReference>
<dbReference type="Proteomes" id="UP001596297">
    <property type="component" value="Unassembled WGS sequence"/>
</dbReference>
<comment type="similarity">
    <text evidence="2 8">Belongs to the pantothenate synthetase family.</text>
</comment>
<evidence type="ECO:0000256" key="4">
    <source>
        <dbReference type="ARBA" id="ARBA00022655"/>
    </source>
</evidence>
<dbReference type="InterPro" id="IPR014729">
    <property type="entry name" value="Rossmann-like_a/b/a_fold"/>
</dbReference>
<feature type="binding site" evidence="8">
    <location>
        <begin position="183"/>
        <end position="186"/>
    </location>
    <ligand>
        <name>ATP</name>
        <dbReference type="ChEBI" id="CHEBI:30616"/>
    </ligand>
</feature>
<dbReference type="SUPFAM" id="SSF52374">
    <property type="entry name" value="Nucleotidylyl transferase"/>
    <property type="match status" value="1"/>
</dbReference>
<keyword evidence="8" id="KW-0963">Cytoplasm</keyword>
<keyword evidence="4 8" id="KW-0566">Pantothenate biosynthesis</keyword>
<evidence type="ECO:0000256" key="3">
    <source>
        <dbReference type="ARBA" id="ARBA00022598"/>
    </source>
</evidence>
<comment type="miscellaneous">
    <text evidence="8">The reaction proceeds by a bi uni uni bi ping pong mechanism.</text>
</comment>
<keyword evidence="10" id="KW-1185">Reference proteome</keyword>
<dbReference type="InterPro" id="IPR003721">
    <property type="entry name" value="Pantoate_ligase"/>
</dbReference>
<dbReference type="RefSeq" id="WP_380081999.1">
    <property type="nucleotide sequence ID" value="NZ_JBHSWD010000001.1"/>
</dbReference>
<name>A0ABW1Y9X2_9DEIO</name>
<comment type="subunit">
    <text evidence="8">Homodimer.</text>
</comment>
<dbReference type="HAMAP" id="MF_00158">
    <property type="entry name" value="PanC"/>
    <property type="match status" value="1"/>
</dbReference>
<dbReference type="Pfam" id="PF02569">
    <property type="entry name" value="Pantoate_ligase"/>
    <property type="match status" value="1"/>
</dbReference>
<evidence type="ECO:0000256" key="8">
    <source>
        <dbReference type="HAMAP-Rule" id="MF_00158"/>
    </source>
</evidence>
<feature type="active site" description="Proton donor" evidence="8">
    <location>
        <position position="33"/>
    </location>
</feature>
<feature type="binding site" evidence="8">
    <location>
        <begin position="26"/>
        <end position="33"/>
    </location>
    <ligand>
        <name>ATP</name>
        <dbReference type="ChEBI" id="CHEBI:30616"/>
    </ligand>
</feature>
<evidence type="ECO:0000256" key="6">
    <source>
        <dbReference type="ARBA" id="ARBA00022840"/>
    </source>
</evidence>
<evidence type="ECO:0000256" key="2">
    <source>
        <dbReference type="ARBA" id="ARBA00009256"/>
    </source>
</evidence>
<dbReference type="CDD" id="cd00560">
    <property type="entry name" value="PanC"/>
    <property type="match status" value="1"/>
</dbReference>
<evidence type="ECO:0000256" key="1">
    <source>
        <dbReference type="ARBA" id="ARBA00004990"/>
    </source>
</evidence>
<feature type="binding site" evidence="8">
    <location>
        <position position="172"/>
    </location>
    <ligand>
        <name>ATP</name>
        <dbReference type="ChEBI" id="CHEBI:30616"/>
    </ligand>
</feature>
<organism evidence="9 10">
    <name type="scientific">Deinococcus lacus</name>
    <dbReference type="NCBI Taxonomy" id="392561"/>
    <lineage>
        <taxon>Bacteria</taxon>
        <taxon>Thermotogati</taxon>
        <taxon>Deinococcota</taxon>
        <taxon>Deinococci</taxon>
        <taxon>Deinococcales</taxon>
        <taxon>Deinococcaceae</taxon>
        <taxon>Deinococcus</taxon>
    </lineage>
</organism>
<comment type="caution">
    <text evidence="9">The sequence shown here is derived from an EMBL/GenBank/DDBJ whole genome shotgun (WGS) entry which is preliminary data.</text>
</comment>
<accession>A0ABW1Y9X2</accession>
<dbReference type="NCBIfam" id="TIGR00018">
    <property type="entry name" value="panC"/>
    <property type="match status" value="1"/>
</dbReference>
<keyword evidence="6 8" id="KW-0067">ATP-binding</keyword>
<protein>
    <recommendedName>
        <fullName evidence="8">Pantothenate synthetase</fullName>
        <shortName evidence="8">PS</shortName>
        <ecNumber evidence="8">6.3.2.1</ecNumber>
    </recommendedName>
    <alternativeName>
        <fullName evidence="8">Pantoate--beta-alanine ligase</fullName>
    </alternativeName>
    <alternativeName>
        <fullName evidence="8">Pantoate-activating enzyme</fullName>
    </alternativeName>
</protein>
<comment type="pathway">
    <text evidence="1 8">Cofactor biosynthesis; (R)-pantothenate biosynthesis; (R)-pantothenate from (R)-pantoate and beta-alanine: step 1/1.</text>
</comment>
<dbReference type="EMBL" id="JBHSWD010000001">
    <property type="protein sequence ID" value="MFC6590992.1"/>
    <property type="molecule type" value="Genomic_DNA"/>
</dbReference>
<sequence length="288" mass="30777">MLETVADLRAWRAAQASGSVGLVPTMGALHQGHAELIRRAQAENSAVVVSVFVNPAQFGPGEDLSRYPRTLPRDLELSGGAGASALFHPSADEMYPAGFSTRVQVSGVTERLEGALRPGHFEGVATVVLKLLELARPDRVYFGEKDWQQLAVVRRMVLDLNVPCEVVGVPTVRDTEESPGLALSSRNAYLTPDQRVRATVLSRALRAMQAAYAGGEHEVGALLGAGQAVLAQEPELSTDYLELVGPDLQPLTGSLDAEVAAKARLVLAARLFGVRLIDNMPLLHFAGK</sequence>
<dbReference type="InterPro" id="IPR042176">
    <property type="entry name" value="Pantoate_ligase_C"/>
</dbReference>
<keyword evidence="3 8" id="KW-0436">Ligase</keyword>
<dbReference type="Gene3D" id="3.30.1300.10">
    <property type="entry name" value="Pantoate-beta-alanine ligase, C-terminal domain"/>
    <property type="match status" value="1"/>
</dbReference>
<comment type="subcellular location">
    <subcellularLocation>
        <location evidence="8">Cytoplasm</location>
    </subcellularLocation>
</comment>
<feature type="binding site" evidence="8">
    <location>
        <begin position="143"/>
        <end position="146"/>
    </location>
    <ligand>
        <name>ATP</name>
        <dbReference type="ChEBI" id="CHEBI:30616"/>
    </ligand>
</feature>
<feature type="binding site" evidence="8">
    <location>
        <position position="149"/>
    </location>
    <ligand>
        <name>(R)-pantoate</name>
        <dbReference type="ChEBI" id="CHEBI:15980"/>
    </ligand>
</feature>
<reference evidence="10" key="1">
    <citation type="journal article" date="2019" name="Int. J. Syst. Evol. Microbiol.">
        <title>The Global Catalogue of Microorganisms (GCM) 10K type strain sequencing project: providing services to taxonomists for standard genome sequencing and annotation.</title>
        <authorList>
            <consortium name="The Broad Institute Genomics Platform"/>
            <consortium name="The Broad Institute Genome Sequencing Center for Infectious Disease"/>
            <person name="Wu L."/>
            <person name="Ma J."/>
        </authorList>
    </citation>
    <scope>NUCLEOTIDE SEQUENCE [LARGE SCALE GENOMIC DNA]</scope>
    <source>
        <strain evidence="10">CGMCC 1.15772</strain>
    </source>
</reference>
<comment type="catalytic activity">
    <reaction evidence="7 8">
        <text>(R)-pantoate + beta-alanine + ATP = (R)-pantothenate + AMP + diphosphate + H(+)</text>
        <dbReference type="Rhea" id="RHEA:10912"/>
        <dbReference type="ChEBI" id="CHEBI:15378"/>
        <dbReference type="ChEBI" id="CHEBI:15980"/>
        <dbReference type="ChEBI" id="CHEBI:29032"/>
        <dbReference type="ChEBI" id="CHEBI:30616"/>
        <dbReference type="ChEBI" id="CHEBI:33019"/>
        <dbReference type="ChEBI" id="CHEBI:57966"/>
        <dbReference type="ChEBI" id="CHEBI:456215"/>
        <dbReference type="EC" id="6.3.2.1"/>
    </reaction>
</comment>
<dbReference type="Gene3D" id="3.40.50.620">
    <property type="entry name" value="HUPs"/>
    <property type="match status" value="1"/>
</dbReference>
<dbReference type="EC" id="6.3.2.1" evidence="8"/>
<dbReference type="PANTHER" id="PTHR21299">
    <property type="entry name" value="CYTIDYLATE KINASE/PANTOATE-BETA-ALANINE LIGASE"/>
    <property type="match status" value="1"/>
</dbReference>
<dbReference type="GO" id="GO:0004592">
    <property type="term" value="F:pantoate-beta-alanine ligase activity"/>
    <property type="evidence" value="ECO:0007669"/>
    <property type="project" value="UniProtKB-EC"/>
</dbReference>
<evidence type="ECO:0000313" key="10">
    <source>
        <dbReference type="Proteomes" id="UP001596297"/>
    </source>
</evidence>
<comment type="function">
    <text evidence="8">Catalyzes the condensation of pantoate with beta-alanine in an ATP-dependent reaction via a pantoyl-adenylate intermediate.</text>
</comment>
<evidence type="ECO:0000256" key="7">
    <source>
        <dbReference type="ARBA" id="ARBA00048258"/>
    </source>
</evidence>
<feature type="binding site" evidence="8">
    <location>
        <position position="57"/>
    </location>
    <ligand>
        <name>beta-alanine</name>
        <dbReference type="ChEBI" id="CHEBI:57966"/>
    </ligand>
</feature>
<keyword evidence="5 8" id="KW-0547">Nucleotide-binding</keyword>
<evidence type="ECO:0000313" key="9">
    <source>
        <dbReference type="EMBL" id="MFC6590992.1"/>
    </source>
</evidence>
<feature type="binding site" evidence="8">
    <location>
        <position position="57"/>
    </location>
    <ligand>
        <name>(R)-pantoate</name>
        <dbReference type="ChEBI" id="CHEBI:15980"/>
    </ligand>
</feature>
<gene>
    <name evidence="8 9" type="primary">panC</name>
    <name evidence="9" type="ORF">ACFP81_02415</name>
</gene>
<proteinExistence type="inferred from homology"/>